<keyword evidence="4" id="KW-1185">Reference proteome</keyword>
<dbReference type="RefSeq" id="WP_264774890.1">
    <property type="nucleotide sequence ID" value="NZ_AP026560.1"/>
</dbReference>
<dbReference type="InterPro" id="IPR002491">
    <property type="entry name" value="ABC_transptr_periplasmic_BD"/>
</dbReference>
<evidence type="ECO:0000313" key="4">
    <source>
        <dbReference type="Proteomes" id="UP001064971"/>
    </source>
</evidence>
<evidence type="ECO:0000259" key="2">
    <source>
        <dbReference type="PROSITE" id="PS50983"/>
    </source>
</evidence>
<gene>
    <name evidence="3" type="ORF">DAETH_21510</name>
</gene>
<organism evidence="3 4">
    <name type="scientific">Deinococcus aetherius</name>
    <dbReference type="NCBI Taxonomy" id="200252"/>
    <lineage>
        <taxon>Bacteria</taxon>
        <taxon>Thermotogati</taxon>
        <taxon>Deinococcota</taxon>
        <taxon>Deinococci</taxon>
        <taxon>Deinococcales</taxon>
        <taxon>Deinococcaceae</taxon>
        <taxon>Deinococcus</taxon>
    </lineage>
</organism>
<keyword evidence="1" id="KW-0732">Signal</keyword>
<dbReference type="EMBL" id="AP026560">
    <property type="protein sequence ID" value="BDP42182.1"/>
    <property type="molecule type" value="Genomic_DNA"/>
</dbReference>
<dbReference type="InterPro" id="IPR051030">
    <property type="entry name" value="Vitamin_B12-ABC_binding"/>
</dbReference>
<dbReference type="Gene3D" id="3.40.50.1980">
    <property type="entry name" value="Nitrogenase molybdenum iron protein domain"/>
    <property type="match status" value="2"/>
</dbReference>
<reference evidence="3" key="1">
    <citation type="submission" date="2022-07" db="EMBL/GenBank/DDBJ databases">
        <title>Complete Genome Sequence of the Radioresistant Bacterium Deinococcus aetherius ST0316, Isolated from the Air Dust collected in Lower Stratosphere above Japan.</title>
        <authorList>
            <person name="Satoh K."/>
            <person name="Hagiwara K."/>
            <person name="Katsumata K."/>
            <person name="Kubo A."/>
            <person name="Yokobori S."/>
            <person name="Yamagishi A."/>
            <person name="Oono Y."/>
            <person name="Narumi I."/>
        </authorList>
    </citation>
    <scope>NUCLEOTIDE SEQUENCE</scope>
    <source>
        <strain evidence="3">ST0316</strain>
    </source>
</reference>
<dbReference type="Proteomes" id="UP001064971">
    <property type="component" value="Chromosome"/>
</dbReference>
<dbReference type="NCBIfam" id="NF038402">
    <property type="entry name" value="TroA_like"/>
    <property type="match status" value="1"/>
</dbReference>
<dbReference type="SUPFAM" id="SSF53807">
    <property type="entry name" value="Helical backbone' metal receptor"/>
    <property type="match status" value="1"/>
</dbReference>
<evidence type="ECO:0000256" key="1">
    <source>
        <dbReference type="ARBA" id="ARBA00022729"/>
    </source>
</evidence>
<dbReference type="PANTHER" id="PTHR42860">
    <property type="entry name" value="VITAMIN B12-BINDING PROTEIN"/>
    <property type="match status" value="1"/>
</dbReference>
<protein>
    <submittedName>
        <fullName evidence="3">Cobalamin-binding protein</fullName>
    </submittedName>
</protein>
<dbReference type="Pfam" id="PF01497">
    <property type="entry name" value="Peripla_BP_2"/>
    <property type="match status" value="1"/>
</dbReference>
<feature type="domain" description="Fe/B12 periplasmic-binding" evidence="2">
    <location>
        <begin position="2"/>
        <end position="245"/>
    </location>
</feature>
<dbReference type="PROSITE" id="PS50983">
    <property type="entry name" value="FE_B12_PBP"/>
    <property type="match status" value="1"/>
</dbReference>
<name>A0ABM8AEG6_9DEIO</name>
<dbReference type="PANTHER" id="PTHR42860:SF2">
    <property type="entry name" value="BLL4160 PROTEIN"/>
    <property type="match status" value="1"/>
</dbReference>
<accession>A0ABM8AEG6</accession>
<evidence type="ECO:0000313" key="3">
    <source>
        <dbReference type="EMBL" id="BDP42182.1"/>
    </source>
</evidence>
<dbReference type="InterPro" id="IPR054828">
    <property type="entry name" value="Vit_B12_bind_prot"/>
</dbReference>
<proteinExistence type="predicted"/>
<sequence>MRLASLTASNSDILAALGVAGRVVAVDHHSDAPGLDGAARVGPDLNIDVEAVRAARPDLVLASLSVPGMERVVVGVRAAGLPTLVLDPVSVPDTLHDIREIGVAVGLPERGEALAARLETELRALARPFLRPPRVLVEWWPRPIIAATRDSWVTDLLGTLGAANALADRPGRSSPLTLEEVRAARPDLIVCSWCGARRLRPEVIEARGLGVPVVCVPESGLGRPGPRLIEGAGLVAAALAGLRLS</sequence>